<protein>
    <submittedName>
        <fullName evidence="1">Uncharacterized protein</fullName>
    </submittedName>
</protein>
<reference evidence="1" key="1">
    <citation type="journal article" date="2020" name="Nature">
        <title>Giant virus diversity and host interactions through global metagenomics.</title>
        <authorList>
            <person name="Schulz F."/>
            <person name="Roux S."/>
            <person name="Paez-Espino D."/>
            <person name="Jungbluth S."/>
            <person name="Walsh D.A."/>
            <person name="Denef V.J."/>
            <person name="McMahon K.D."/>
            <person name="Konstantinidis K.T."/>
            <person name="Eloe-Fadrosh E.A."/>
            <person name="Kyrpides N.C."/>
            <person name="Woyke T."/>
        </authorList>
    </citation>
    <scope>NUCLEOTIDE SEQUENCE</scope>
    <source>
        <strain evidence="1">GVMAG-S-1041349-163</strain>
    </source>
</reference>
<dbReference type="EMBL" id="MN740691">
    <property type="protein sequence ID" value="QHU07895.1"/>
    <property type="molecule type" value="Genomic_DNA"/>
</dbReference>
<evidence type="ECO:0000313" key="1">
    <source>
        <dbReference type="EMBL" id="QHU07895.1"/>
    </source>
</evidence>
<dbReference type="AlphaFoldDB" id="A0A6C0JQ48"/>
<accession>A0A6C0JQ48</accession>
<name>A0A6C0JQ48_9ZZZZ</name>
<proteinExistence type="predicted"/>
<organism evidence="1">
    <name type="scientific">viral metagenome</name>
    <dbReference type="NCBI Taxonomy" id="1070528"/>
    <lineage>
        <taxon>unclassified sequences</taxon>
        <taxon>metagenomes</taxon>
        <taxon>organismal metagenomes</taxon>
    </lineage>
</organism>
<sequence length="32" mass="3884">MLIYLNNFSNTSGEREFIMNKKIKIFLVSYRL</sequence>